<dbReference type="PRINTS" id="PR00007">
    <property type="entry name" value="COMPLEMNTC1Q"/>
</dbReference>
<evidence type="ECO:0000256" key="1">
    <source>
        <dbReference type="ARBA" id="ARBA00004613"/>
    </source>
</evidence>
<dbReference type="SMART" id="SM00110">
    <property type="entry name" value="C1Q"/>
    <property type="match status" value="1"/>
</dbReference>
<accession>A0A6J8BEF8</accession>
<feature type="signal peptide" evidence="4">
    <location>
        <begin position="1"/>
        <end position="20"/>
    </location>
</feature>
<dbReference type="PROSITE" id="PS50871">
    <property type="entry name" value="C1Q"/>
    <property type="match status" value="1"/>
</dbReference>
<dbReference type="Pfam" id="PF00386">
    <property type="entry name" value="C1q"/>
    <property type="match status" value="1"/>
</dbReference>
<keyword evidence="7" id="KW-1185">Reference proteome</keyword>
<dbReference type="GO" id="GO:0005576">
    <property type="term" value="C:extracellular region"/>
    <property type="evidence" value="ECO:0007669"/>
    <property type="project" value="UniProtKB-SubCell"/>
</dbReference>
<dbReference type="OrthoDB" id="6088475at2759"/>
<dbReference type="InterPro" id="IPR008983">
    <property type="entry name" value="Tumour_necrosis_fac-like_dom"/>
</dbReference>
<reference evidence="6 7" key="1">
    <citation type="submission" date="2020-06" db="EMBL/GenBank/DDBJ databases">
        <authorList>
            <person name="Li R."/>
            <person name="Bekaert M."/>
        </authorList>
    </citation>
    <scope>NUCLEOTIDE SEQUENCE [LARGE SCALE GENOMIC DNA]</scope>
    <source>
        <strain evidence="7">wild</strain>
    </source>
</reference>
<evidence type="ECO:0000313" key="7">
    <source>
        <dbReference type="Proteomes" id="UP000507470"/>
    </source>
</evidence>
<protein>
    <submittedName>
        <fullName evidence="6">C1QL</fullName>
    </submittedName>
</protein>
<sequence length="179" mass="20009">MKVTIQLILAFLTMGVSVSGDCDAGHGKTTCITEDLLQMLMRVNKLGVPIQETKKRIAFLAFVKGYPTTSINVIKFEDVKTNIGNHYNPTTGVFTAPRNGLYVLSCMIMAYRATSVNFEWRKNDALFSYGFVDKTNSGSHSQTQIFELAKGDRIYIKSRASSQKLQGDLHSYFNGYVLQ</sequence>
<organism evidence="6 7">
    <name type="scientific">Mytilus coruscus</name>
    <name type="common">Sea mussel</name>
    <dbReference type="NCBI Taxonomy" id="42192"/>
    <lineage>
        <taxon>Eukaryota</taxon>
        <taxon>Metazoa</taxon>
        <taxon>Spiralia</taxon>
        <taxon>Lophotrochozoa</taxon>
        <taxon>Mollusca</taxon>
        <taxon>Bivalvia</taxon>
        <taxon>Autobranchia</taxon>
        <taxon>Pteriomorphia</taxon>
        <taxon>Mytilida</taxon>
        <taxon>Mytiloidea</taxon>
        <taxon>Mytilidae</taxon>
        <taxon>Mytilinae</taxon>
        <taxon>Mytilus</taxon>
    </lineage>
</organism>
<keyword evidence="3 4" id="KW-0732">Signal</keyword>
<feature type="domain" description="C1q" evidence="5">
    <location>
        <begin position="52"/>
        <end position="179"/>
    </location>
</feature>
<dbReference type="InterPro" id="IPR001073">
    <property type="entry name" value="C1q_dom"/>
</dbReference>
<dbReference type="EMBL" id="CACVKT020003209">
    <property type="protein sequence ID" value="CAC5382338.1"/>
    <property type="molecule type" value="Genomic_DNA"/>
</dbReference>
<dbReference type="PANTHER" id="PTHR22923">
    <property type="entry name" value="CEREBELLIN-RELATED"/>
    <property type="match status" value="1"/>
</dbReference>
<dbReference type="Proteomes" id="UP000507470">
    <property type="component" value="Unassembled WGS sequence"/>
</dbReference>
<dbReference type="InterPro" id="IPR050822">
    <property type="entry name" value="Cerebellin_Synaptic_Org"/>
</dbReference>
<gene>
    <name evidence="6" type="ORF">MCOR_18178</name>
</gene>
<dbReference type="AlphaFoldDB" id="A0A6J8BEF8"/>
<evidence type="ECO:0000256" key="2">
    <source>
        <dbReference type="ARBA" id="ARBA00022525"/>
    </source>
</evidence>
<evidence type="ECO:0000313" key="6">
    <source>
        <dbReference type="EMBL" id="CAC5382338.1"/>
    </source>
</evidence>
<comment type="subcellular location">
    <subcellularLocation>
        <location evidence="1">Secreted</location>
    </subcellularLocation>
</comment>
<proteinExistence type="predicted"/>
<name>A0A6J8BEF8_MYTCO</name>
<evidence type="ECO:0000259" key="5">
    <source>
        <dbReference type="PROSITE" id="PS50871"/>
    </source>
</evidence>
<keyword evidence="2" id="KW-0964">Secreted</keyword>
<feature type="chain" id="PRO_5026733609" evidence="4">
    <location>
        <begin position="21"/>
        <end position="179"/>
    </location>
</feature>
<dbReference type="PANTHER" id="PTHR22923:SF116">
    <property type="entry name" value="C1Q DOMAIN-CONTAINING PROTEIN"/>
    <property type="match status" value="1"/>
</dbReference>
<dbReference type="SUPFAM" id="SSF49842">
    <property type="entry name" value="TNF-like"/>
    <property type="match status" value="1"/>
</dbReference>
<dbReference type="Gene3D" id="2.60.120.40">
    <property type="match status" value="1"/>
</dbReference>
<evidence type="ECO:0000256" key="3">
    <source>
        <dbReference type="ARBA" id="ARBA00022729"/>
    </source>
</evidence>
<evidence type="ECO:0000256" key="4">
    <source>
        <dbReference type="SAM" id="SignalP"/>
    </source>
</evidence>